<feature type="domain" description="M23ase beta-sheet core" evidence="10">
    <location>
        <begin position="302"/>
        <end position="396"/>
    </location>
</feature>
<evidence type="ECO:0000256" key="6">
    <source>
        <dbReference type="ARBA" id="ARBA00023049"/>
    </source>
</evidence>
<feature type="transmembrane region" description="Helical" evidence="9">
    <location>
        <begin position="35"/>
        <end position="61"/>
    </location>
</feature>
<evidence type="ECO:0000256" key="8">
    <source>
        <dbReference type="SAM" id="MobiDB-lite"/>
    </source>
</evidence>
<evidence type="ECO:0000256" key="9">
    <source>
        <dbReference type="SAM" id="Phobius"/>
    </source>
</evidence>
<dbReference type="FunFam" id="2.70.70.10:FF:000006">
    <property type="entry name" value="M23 family peptidase"/>
    <property type="match status" value="1"/>
</dbReference>
<keyword evidence="9" id="KW-1133">Transmembrane helix</keyword>
<dbReference type="SUPFAM" id="SSF51261">
    <property type="entry name" value="Duplicated hybrid motif"/>
    <property type="match status" value="1"/>
</dbReference>
<feature type="compositionally biased region" description="Polar residues" evidence="8">
    <location>
        <begin position="136"/>
        <end position="146"/>
    </location>
</feature>
<dbReference type="EMBL" id="JACIEK010000006">
    <property type="protein sequence ID" value="MBB3998721.1"/>
    <property type="molecule type" value="Genomic_DNA"/>
</dbReference>
<evidence type="ECO:0000256" key="3">
    <source>
        <dbReference type="ARBA" id="ARBA00022723"/>
    </source>
</evidence>
<sequence>MSVSAQRHVFGTRSEPHTIVIARGDKVRHWTVRPWVLASGASAVALLLVAGLGAGAFLFAGDSVVRALEWREQQTMVAYESRIADLRNQLDRLTTRQHGVRETVSAEVEKIVDRQVQLADRFDELAPLLLKAQESGLSTRAPTQGKGSKPSDEPTWKTGSLDRSLDEVRALPSSRVELADMAEDVIPLIRRSTDAVEAEQVAQVAELATRANTRAERISALLGSVGIDAGGSALSGVGGPYVPAGPSEGFSQSLAQLVTALDVLERLDAHVRSAPLADPMPTGTRSSPFGVRADPFFGREALHSGMDFAVSSGTPVHPTAPGKVTSAGDAGGYGLMVEVDHGNGMRTRYGHLSRIDVSVGDKLTVGSVLGAVGSTGRSTGPHLHYEVRVDNQPIDPEPFIRTGRRLAAL</sequence>
<organism evidence="11 12">
    <name type="scientific">Aureimonas pseudogalii</name>
    <dbReference type="NCBI Taxonomy" id="1744844"/>
    <lineage>
        <taxon>Bacteria</taxon>
        <taxon>Pseudomonadati</taxon>
        <taxon>Pseudomonadota</taxon>
        <taxon>Alphaproteobacteria</taxon>
        <taxon>Hyphomicrobiales</taxon>
        <taxon>Aurantimonadaceae</taxon>
        <taxon>Aureimonas</taxon>
    </lineage>
</organism>
<evidence type="ECO:0000259" key="10">
    <source>
        <dbReference type="Pfam" id="PF01551"/>
    </source>
</evidence>
<keyword evidence="9" id="KW-0812">Transmembrane</keyword>
<keyword evidence="6" id="KW-0482">Metalloprotease</keyword>
<keyword evidence="3" id="KW-0479">Metal-binding</keyword>
<keyword evidence="2" id="KW-0645">Protease</keyword>
<keyword evidence="9" id="KW-0472">Membrane</keyword>
<dbReference type="Proteomes" id="UP000542776">
    <property type="component" value="Unassembled WGS sequence"/>
</dbReference>
<dbReference type="InterPro" id="IPR011055">
    <property type="entry name" value="Dup_hybrid_motif"/>
</dbReference>
<dbReference type="RefSeq" id="WP_183200251.1">
    <property type="nucleotide sequence ID" value="NZ_JACIEK010000006.1"/>
</dbReference>
<dbReference type="Pfam" id="PF01551">
    <property type="entry name" value="Peptidase_M23"/>
    <property type="match status" value="1"/>
</dbReference>
<feature type="coiled-coil region" evidence="7">
    <location>
        <begin position="76"/>
        <end position="103"/>
    </location>
</feature>
<evidence type="ECO:0000256" key="2">
    <source>
        <dbReference type="ARBA" id="ARBA00022670"/>
    </source>
</evidence>
<dbReference type="InterPro" id="IPR016047">
    <property type="entry name" value="M23ase_b-sheet_dom"/>
</dbReference>
<dbReference type="CDD" id="cd12797">
    <property type="entry name" value="M23_peptidase"/>
    <property type="match status" value="1"/>
</dbReference>
<proteinExistence type="predicted"/>
<reference evidence="11 12" key="1">
    <citation type="submission" date="2020-08" db="EMBL/GenBank/DDBJ databases">
        <title>Genomic Encyclopedia of Type Strains, Phase IV (KMG-IV): sequencing the most valuable type-strain genomes for metagenomic binning, comparative biology and taxonomic classification.</title>
        <authorList>
            <person name="Goeker M."/>
        </authorList>
    </citation>
    <scope>NUCLEOTIDE SEQUENCE [LARGE SCALE GENOMIC DNA]</scope>
    <source>
        <strain evidence="11 12">DSM 102238</strain>
    </source>
</reference>
<evidence type="ECO:0000256" key="7">
    <source>
        <dbReference type="SAM" id="Coils"/>
    </source>
</evidence>
<feature type="region of interest" description="Disordered" evidence="8">
    <location>
        <begin position="136"/>
        <end position="161"/>
    </location>
</feature>
<evidence type="ECO:0000256" key="1">
    <source>
        <dbReference type="ARBA" id="ARBA00001947"/>
    </source>
</evidence>
<dbReference type="GO" id="GO:0004222">
    <property type="term" value="F:metalloendopeptidase activity"/>
    <property type="evidence" value="ECO:0007669"/>
    <property type="project" value="TreeGrafter"/>
</dbReference>
<protein>
    <submittedName>
        <fullName evidence="11">Murein DD-endopeptidase MepM/ murein hydrolase activator NlpD</fullName>
    </submittedName>
</protein>
<gene>
    <name evidence="11" type="ORF">GGR04_002569</name>
</gene>
<keyword evidence="5" id="KW-0862">Zinc</keyword>
<evidence type="ECO:0000256" key="4">
    <source>
        <dbReference type="ARBA" id="ARBA00022801"/>
    </source>
</evidence>
<name>A0A7W6H547_9HYPH</name>
<evidence type="ECO:0000313" key="11">
    <source>
        <dbReference type="EMBL" id="MBB3998721.1"/>
    </source>
</evidence>
<keyword evidence="7" id="KW-0175">Coiled coil</keyword>
<dbReference type="InterPro" id="IPR050570">
    <property type="entry name" value="Cell_wall_metabolism_enzyme"/>
</dbReference>
<dbReference type="GO" id="GO:0006508">
    <property type="term" value="P:proteolysis"/>
    <property type="evidence" value="ECO:0007669"/>
    <property type="project" value="UniProtKB-KW"/>
</dbReference>
<dbReference type="GO" id="GO:0046872">
    <property type="term" value="F:metal ion binding"/>
    <property type="evidence" value="ECO:0007669"/>
    <property type="project" value="UniProtKB-KW"/>
</dbReference>
<dbReference type="Gene3D" id="2.70.70.10">
    <property type="entry name" value="Glucose Permease (Domain IIA)"/>
    <property type="match status" value="1"/>
</dbReference>
<evidence type="ECO:0000256" key="5">
    <source>
        <dbReference type="ARBA" id="ARBA00022833"/>
    </source>
</evidence>
<comment type="caution">
    <text evidence="11">The sequence shown here is derived from an EMBL/GenBank/DDBJ whole genome shotgun (WGS) entry which is preliminary data.</text>
</comment>
<dbReference type="PANTHER" id="PTHR21666:SF288">
    <property type="entry name" value="CELL DIVISION PROTEIN YTFB"/>
    <property type="match status" value="1"/>
</dbReference>
<evidence type="ECO:0000313" key="12">
    <source>
        <dbReference type="Proteomes" id="UP000542776"/>
    </source>
</evidence>
<dbReference type="AlphaFoldDB" id="A0A7W6H547"/>
<accession>A0A7W6H547</accession>
<keyword evidence="12" id="KW-1185">Reference proteome</keyword>
<dbReference type="PANTHER" id="PTHR21666">
    <property type="entry name" value="PEPTIDASE-RELATED"/>
    <property type="match status" value="1"/>
</dbReference>
<comment type="cofactor">
    <cofactor evidence="1">
        <name>Zn(2+)</name>
        <dbReference type="ChEBI" id="CHEBI:29105"/>
    </cofactor>
</comment>
<keyword evidence="4 11" id="KW-0378">Hydrolase</keyword>